<protein>
    <recommendedName>
        <fullName evidence="3">EF-hand domain-containing protein</fullName>
    </recommendedName>
</protein>
<evidence type="ECO:0000313" key="2">
    <source>
        <dbReference type="Proteomes" id="UP000051952"/>
    </source>
</evidence>
<gene>
    <name evidence="1" type="ORF">BSAL_59150</name>
</gene>
<dbReference type="VEuPathDB" id="TriTrypDB:BSAL_59150"/>
<accession>A0A0S4IVB7</accession>
<sequence length="76" mass="8559">MPQENFGDRPQKLIDAFRALDSKKSGRIPAPLVAKVLALYAPDFTGEEKTEFFTEADDKGFIAYESFVKDIIFGKQ</sequence>
<dbReference type="Gene3D" id="1.10.238.10">
    <property type="entry name" value="EF-hand"/>
    <property type="match status" value="1"/>
</dbReference>
<organism evidence="1 2">
    <name type="scientific">Bodo saltans</name>
    <name type="common">Flagellated protozoan</name>
    <dbReference type="NCBI Taxonomy" id="75058"/>
    <lineage>
        <taxon>Eukaryota</taxon>
        <taxon>Discoba</taxon>
        <taxon>Euglenozoa</taxon>
        <taxon>Kinetoplastea</taxon>
        <taxon>Metakinetoplastina</taxon>
        <taxon>Eubodonida</taxon>
        <taxon>Bodonidae</taxon>
        <taxon>Bodo</taxon>
    </lineage>
</organism>
<evidence type="ECO:0008006" key="3">
    <source>
        <dbReference type="Google" id="ProtNLM"/>
    </source>
</evidence>
<dbReference type="Proteomes" id="UP000051952">
    <property type="component" value="Unassembled WGS sequence"/>
</dbReference>
<dbReference type="SUPFAM" id="SSF47473">
    <property type="entry name" value="EF-hand"/>
    <property type="match status" value="1"/>
</dbReference>
<proteinExistence type="predicted"/>
<dbReference type="EMBL" id="CYKH01000238">
    <property type="protein sequence ID" value="CUF08799.1"/>
    <property type="molecule type" value="Genomic_DNA"/>
</dbReference>
<keyword evidence="2" id="KW-1185">Reference proteome</keyword>
<dbReference type="AlphaFoldDB" id="A0A0S4IVB7"/>
<evidence type="ECO:0000313" key="1">
    <source>
        <dbReference type="EMBL" id="CUF08799.1"/>
    </source>
</evidence>
<name>A0A0S4IVB7_BODSA</name>
<dbReference type="InterPro" id="IPR011992">
    <property type="entry name" value="EF-hand-dom_pair"/>
</dbReference>
<reference evidence="2" key="1">
    <citation type="submission" date="2015-09" db="EMBL/GenBank/DDBJ databases">
        <authorList>
            <consortium name="Pathogen Informatics"/>
        </authorList>
    </citation>
    <scope>NUCLEOTIDE SEQUENCE [LARGE SCALE GENOMIC DNA]</scope>
    <source>
        <strain evidence="2">Lake Konstanz</strain>
    </source>
</reference>